<accession>B8HU87</accession>
<keyword evidence="1" id="KW-0472">Membrane</keyword>
<keyword evidence="1" id="KW-0812">Transmembrane</keyword>
<reference evidence="2" key="1">
    <citation type="submission" date="2009-01" db="EMBL/GenBank/DDBJ databases">
        <title>Complete sequence of chromosome Cyanothece sp. PCC 7425.</title>
        <authorList>
            <consortium name="US DOE Joint Genome Institute"/>
            <person name="Lucas S."/>
            <person name="Copeland A."/>
            <person name="Lapidus A."/>
            <person name="Glavina del Rio T."/>
            <person name="Dalin E."/>
            <person name="Tice H."/>
            <person name="Bruce D."/>
            <person name="Goodwin L."/>
            <person name="Pitluck S."/>
            <person name="Sims D."/>
            <person name="Meineke L."/>
            <person name="Brettin T."/>
            <person name="Detter J.C."/>
            <person name="Han C."/>
            <person name="Larimer F."/>
            <person name="Land M."/>
            <person name="Hauser L."/>
            <person name="Kyrpides N."/>
            <person name="Ovchinnikova G."/>
            <person name="Liberton M."/>
            <person name="Stoeckel J."/>
            <person name="Banerjee A."/>
            <person name="Singh A."/>
            <person name="Page L."/>
            <person name="Sato H."/>
            <person name="Zhao L."/>
            <person name="Sherman L."/>
            <person name="Pakrasi H."/>
            <person name="Richardson P."/>
        </authorList>
    </citation>
    <scope>NUCLEOTIDE SEQUENCE</scope>
    <source>
        <strain evidence="2">PCC 7425</strain>
    </source>
</reference>
<dbReference type="GO" id="GO:0006974">
    <property type="term" value="P:DNA damage response"/>
    <property type="evidence" value="ECO:0007669"/>
    <property type="project" value="TreeGrafter"/>
</dbReference>
<organism evidence="2">
    <name type="scientific">Cyanothece sp. (strain PCC 7425 / ATCC 29141)</name>
    <dbReference type="NCBI Taxonomy" id="395961"/>
    <lineage>
        <taxon>Bacteria</taxon>
        <taxon>Bacillati</taxon>
        <taxon>Cyanobacteriota</taxon>
        <taxon>Cyanophyceae</taxon>
        <taxon>Gomontiellales</taxon>
        <taxon>Cyanothecaceae</taxon>
        <taxon>Cyanothece</taxon>
    </lineage>
</organism>
<dbReference type="STRING" id="395961.Cyan7425_2069"/>
<feature type="transmembrane region" description="Helical" evidence="1">
    <location>
        <begin position="53"/>
        <end position="75"/>
    </location>
</feature>
<dbReference type="InterPro" id="IPR007497">
    <property type="entry name" value="SIMPL/DUF541"/>
</dbReference>
<dbReference type="EMBL" id="CP001344">
    <property type="protein sequence ID" value="ACL44432.1"/>
    <property type="molecule type" value="Genomic_DNA"/>
</dbReference>
<dbReference type="HOGENOM" id="CLU_080344_0_0_3"/>
<evidence type="ECO:0000256" key="1">
    <source>
        <dbReference type="SAM" id="Phobius"/>
    </source>
</evidence>
<keyword evidence="1" id="KW-1133">Transmembrane helix</keyword>
<sequence length="286" mass="30786">MVMSRLSAGNDWDVSQFVTAFALQRSRARVKLLQVSDASMEMRSRFTPRAMPVRVVSVLLTGFCASLLMGGYPALAQEKQLRTLTVTGRGMERVATTIAQVNLGVEVQGKTAVEVQQEVARRSTAVVNLLRSRNVEKLETTGINLNPNYSYENNRQTLIGYIGSNTVSFRVGTDRAGSVIDDAVKAGASQVSGISFVAADATIATAQKQALQEATQDAQAQARAVLDALKLSPREVVNIQINGSSMPPPPPRPMMYRADAAKLEATTPVIAAEQQVEASVTLVISY</sequence>
<dbReference type="Gene3D" id="3.30.110.170">
    <property type="entry name" value="Protein of unknown function (DUF541), domain 1"/>
    <property type="match status" value="1"/>
</dbReference>
<dbReference type="InterPro" id="IPR052022">
    <property type="entry name" value="26kDa_periplasmic_antigen"/>
</dbReference>
<dbReference type="AlphaFoldDB" id="B8HU87"/>
<evidence type="ECO:0000313" key="2">
    <source>
        <dbReference type="EMBL" id="ACL44432.1"/>
    </source>
</evidence>
<dbReference type="KEGG" id="cyn:Cyan7425_2069"/>
<gene>
    <name evidence="2" type="ordered locus">Cyan7425_2069</name>
</gene>
<dbReference type="PANTHER" id="PTHR34387:SF1">
    <property type="entry name" value="PERIPLASMIC IMMUNOGENIC PROTEIN"/>
    <property type="match status" value="1"/>
</dbReference>
<name>B8HU87_CYAP4</name>
<evidence type="ECO:0008006" key="3">
    <source>
        <dbReference type="Google" id="ProtNLM"/>
    </source>
</evidence>
<dbReference type="Pfam" id="PF04402">
    <property type="entry name" value="SIMPL"/>
    <property type="match status" value="1"/>
</dbReference>
<dbReference type="Gene3D" id="3.30.70.2970">
    <property type="entry name" value="Protein of unknown function (DUF541), domain 2"/>
    <property type="match status" value="1"/>
</dbReference>
<dbReference type="PANTHER" id="PTHR34387">
    <property type="entry name" value="SLR1258 PROTEIN"/>
    <property type="match status" value="1"/>
</dbReference>
<protein>
    <recommendedName>
        <fullName evidence="3">Outer membrane protein</fullName>
    </recommendedName>
</protein>
<dbReference type="eggNOG" id="COG2968">
    <property type="taxonomic scope" value="Bacteria"/>
</dbReference>
<proteinExistence type="predicted"/>